<feature type="disulfide bond" description="Redox-active" evidence="8">
    <location>
        <begin position="51"/>
        <end position="54"/>
    </location>
</feature>
<dbReference type="PANTHER" id="PTHR35891:SF2">
    <property type="entry name" value="THIOL:DISULFIDE INTERCHANGE PROTEIN DSBA"/>
    <property type="match status" value="1"/>
</dbReference>
<keyword evidence="6" id="KW-0676">Redox-active center</keyword>
<dbReference type="PIRSF" id="PIRSF001488">
    <property type="entry name" value="Tdi_protein"/>
    <property type="match status" value="1"/>
</dbReference>
<dbReference type="SUPFAM" id="SSF52833">
    <property type="entry name" value="Thioredoxin-like"/>
    <property type="match status" value="1"/>
</dbReference>
<evidence type="ECO:0000256" key="3">
    <source>
        <dbReference type="ARBA" id="ARBA00022729"/>
    </source>
</evidence>
<comment type="caution">
    <text evidence="11">The sequence shown here is derived from an EMBL/GenBank/DDBJ whole genome shotgun (WGS) entry which is preliminary data.</text>
</comment>
<dbReference type="InterPro" id="IPR001853">
    <property type="entry name" value="DSBA-like_thioredoxin_dom"/>
</dbReference>
<comment type="similarity">
    <text evidence="2">Belongs to the thioredoxin family. DsbA subfamily.</text>
</comment>
<dbReference type="InterPro" id="IPR036249">
    <property type="entry name" value="Thioredoxin-like_sf"/>
</dbReference>
<feature type="domain" description="Thioredoxin" evidence="10">
    <location>
        <begin position="10"/>
        <end position="205"/>
    </location>
</feature>
<feature type="chain" id="PRO_5003898945" description="Thiol:disulfide interchange protein" evidence="9">
    <location>
        <begin position="21"/>
        <end position="207"/>
    </location>
</feature>
<dbReference type="EMBL" id="BAER01000075">
    <property type="protein sequence ID" value="GAC33885.1"/>
    <property type="molecule type" value="Genomic_DNA"/>
</dbReference>
<evidence type="ECO:0000256" key="8">
    <source>
        <dbReference type="PIRSR" id="PIRSR001488-1"/>
    </source>
</evidence>
<dbReference type="GO" id="GO:0042597">
    <property type="term" value="C:periplasmic space"/>
    <property type="evidence" value="ECO:0007669"/>
    <property type="project" value="UniProtKB-SubCell"/>
</dbReference>
<protein>
    <recommendedName>
        <fullName evidence="7">Thiol:disulfide interchange protein</fullName>
    </recommendedName>
</protein>
<dbReference type="InterPro" id="IPR013766">
    <property type="entry name" value="Thioredoxin_domain"/>
</dbReference>
<keyword evidence="12" id="KW-1185">Reference proteome</keyword>
<dbReference type="PROSITE" id="PS51352">
    <property type="entry name" value="THIOREDOXIN_2"/>
    <property type="match status" value="1"/>
</dbReference>
<dbReference type="InterPro" id="IPR023205">
    <property type="entry name" value="DsbA/DsbL"/>
</dbReference>
<organism evidence="11 12">
    <name type="scientific">Paraglaciecola polaris LMG 21857</name>
    <dbReference type="NCBI Taxonomy" id="1129793"/>
    <lineage>
        <taxon>Bacteria</taxon>
        <taxon>Pseudomonadati</taxon>
        <taxon>Pseudomonadota</taxon>
        <taxon>Gammaproteobacteria</taxon>
        <taxon>Alteromonadales</taxon>
        <taxon>Alteromonadaceae</taxon>
        <taxon>Paraglaciecola</taxon>
    </lineage>
</organism>
<dbReference type="CDD" id="cd03019">
    <property type="entry name" value="DsbA_DsbA"/>
    <property type="match status" value="1"/>
</dbReference>
<name>K7AF14_9ALTE</name>
<keyword evidence="4 7" id="KW-0574">Periplasm</keyword>
<evidence type="ECO:0000256" key="1">
    <source>
        <dbReference type="ARBA" id="ARBA00004418"/>
    </source>
</evidence>
<dbReference type="STRING" id="1129793.GPLA_2992"/>
<dbReference type="Gene3D" id="3.40.30.10">
    <property type="entry name" value="Glutaredoxin"/>
    <property type="match status" value="1"/>
</dbReference>
<dbReference type="AlphaFoldDB" id="K7AF14"/>
<dbReference type="RefSeq" id="WP_007105652.1">
    <property type="nucleotide sequence ID" value="NZ_BAER01000075.1"/>
</dbReference>
<dbReference type="PANTHER" id="PTHR35891">
    <property type="entry name" value="THIOL:DISULFIDE INTERCHANGE PROTEIN DSBA"/>
    <property type="match status" value="1"/>
</dbReference>
<gene>
    <name evidence="11" type="primary">dsbA</name>
    <name evidence="11" type="ORF">GPLA_2992</name>
</gene>
<evidence type="ECO:0000256" key="4">
    <source>
        <dbReference type="ARBA" id="ARBA00022764"/>
    </source>
</evidence>
<reference evidence="12" key="1">
    <citation type="journal article" date="2014" name="Environ. Microbiol.">
        <title>Comparative genomics of the marine bacterial genus Glaciecola reveals the high degree of genomic diversity and genomic characteristic for cold adaptation.</title>
        <authorList>
            <person name="Qin Q.L."/>
            <person name="Xie B.B."/>
            <person name="Yu Y."/>
            <person name="Shu Y.L."/>
            <person name="Rong J.C."/>
            <person name="Zhang Y.J."/>
            <person name="Zhao D.L."/>
            <person name="Chen X.L."/>
            <person name="Zhang X.Y."/>
            <person name="Chen B."/>
            <person name="Zhou B.C."/>
            <person name="Zhang Y.Z."/>
        </authorList>
    </citation>
    <scope>NUCLEOTIDE SEQUENCE [LARGE SCALE GENOMIC DNA]</scope>
    <source>
        <strain evidence="12">LMG 21857</strain>
    </source>
</reference>
<dbReference type="Pfam" id="PF01323">
    <property type="entry name" value="DSBA"/>
    <property type="match status" value="1"/>
</dbReference>
<evidence type="ECO:0000313" key="11">
    <source>
        <dbReference type="EMBL" id="GAC33885.1"/>
    </source>
</evidence>
<dbReference type="Proteomes" id="UP000006322">
    <property type="component" value="Unassembled WGS sequence"/>
</dbReference>
<dbReference type="OrthoDB" id="9784896at2"/>
<evidence type="ECO:0000313" key="12">
    <source>
        <dbReference type="Proteomes" id="UP000006322"/>
    </source>
</evidence>
<keyword evidence="5 7" id="KW-1015">Disulfide bond</keyword>
<comment type="subcellular location">
    <subcellularLocation>
        <location evidence="1 7">Periplasm</location>
    </subcellularLocation>
</comment>
<evidence type="ECO:0000256" key="2">
    <source>
        <dbReference type="ARBA" id="ARBA00005791"/>
    </source>
</evidence>
<feature type="signal peptide" evidence="9">
    <location>
        <begin position="1"/>
        <end position="20"/>
    </location>
</feature>
<evidence type="ECO:0000259" key="10">
    <source>
        <dbReference type="PROSITE" id="PS51352"/>
    </source>
</evidence>
<evidence type="ECO:0000256" key="6">
    <source>
        <dbReference type="ARBA" id="ARBA00023284"/>
    </source>
</evidence>
<evidence type="ECO:0000256" key="9">
    <source>
        <dbReference type="SAM" id="SignalP"/>
    </source>
</evidence>
<accession>K7AF14</accession>
<sequence>MKKIILAFFIAVLVPLQACAQEQWKEGEHYTVINDTATDKPVINEFFSYWCPHCYNFEPLVAKIKSKISDDVKFEKVHVNFMGFTSPEIQDDASRALMVARALKKEDTLSNAIFRYIHVQKSPVTSIKDLKNIFLVNGVEDAEFDKLVSSFGVNSMLNKNNKLIVKYRKHLSGVPNFIVNGKYQAKFTRDMTNDDIVDLIVWLSKQK</sequence>
<dbReference type="InterPro" id="IPR050824">
    <property type="entry name" value="Thiol_disulfide_DsbA"/>
</dbReference>
<keyword evidence="3 9" id="KW-0732">Signal</keyword>
<evidence type="ECO:0000256" key="7">
    <source>
        <dbReference type="PIRNR" id="PIRNR001488"/>
    </source>
</evidence>
<dbReference type="GO" id="GO:0016491">
    <property type="term" value="F:oxidoreductase activity"/>
    <property type="evidence" value="ECO:0007669"/>
    <property type="project" value="InterPro"/>
</dbReference>
<evidence type="ECO:0000256" key="5">
    <source>
        <dbReference type="ARBA" id="ARBA00023157"/>
    </source>
</evidence>
<proteinExistence type="inferred from homology"/>